<feature type="coiled-coil region" evidence="1">
    <location>
        <begin position="98"/>
        <end position="215"/>
    </location>
</feature>
<keyword evidence="2" id="KW-0812">Transmembrane</keyword>
<feature type="transmembrane region" description="Helical" evidence="2">
    <location>
        <begin position="61"/>
        <end position="88"/>
    </location>
</feature>
<evidence type="ECO:0000313" key="3">
    <source>
        <dbReference type="EMBL" id="SMO42945.1"/>
    </source>
</evidence>
<dbReference type="RefSeq" id="WP_142716737.1">
    <property type="nucleotide sequence ID" value="NZ_FXTC01000001.1"/>
</dbReference>
<sequence>MKEFFQTILKSTEDRVKNPFIGTFITSWVIFNWKPILYIIFSNIDIEKKITFIKENYTDIWYYLWLPLISATFYIAVLPYISFVFEYITKFSHGLRNKVNLEARNTALELQIGVAQNEIRLEEEKTTFRERNSYNLMVESLQDQNKSLSEALEEANKTHLETVTELQKQNEESNKEFNNLVSNYDNELREVNKNLNEERKKVVGLRSELNQVKLQSSDNYNEAATLQRELQIEKFKSSRLKNPVTKVLSIEGYEILEYFNSKKDVVYFDVKGEKLLETEVVSDYSRGKKSSEFFDESAIKRYTNMMFNTLTDKEKVRLS</sequence>
<protein>
    <submittedName>
        <fullName evidence="3">Uncharacterized protein</fullName>
    </submittedName>
</protein>
<evidence type="ECO:0000313" key="4">
    <source>
        <dbReference type="Proteomes" id="UP000316916"/>
    </source>
</evidence>
<dbReference type="AlphaFoldDB" id="A0A521B7A8"/>
<feature type="transmembrane region" description="Helical" evidence="2">
    <location>
        <begin position="20"/>
        <end position="41"/>
    </location>
</feature>
<reference evidence="3 4" key="1">
    <citation type="submission" date="2017-05" db="EMBL/GenBank/DDBJ databases">
        <authorList>
            <person name="Varghese N."/>
            <person name="Submissions S."/>
        </authorList>
    </citation>
    <scope>NUCLEOTIDE SEQUENCE [LARGE SCALE GENOMIC DNA]</scope>
    <source>
        <strain evidence="3 4">DSM 29371</strain>
    </source>
</reference>
<dbReference type="Proteomes" id="UP000316916">
    <property type="component" value="Unassembled WGS sequence"/>
</dbReference>
<keyword evidence="1" id="KW-0175">Coiled coil</keyword>
<name>A0A521B7A8_9FLAO</name>
<evidence type="ECO:0000256" key="2">
    <source>
        <dbReference type="SAM" id="Phobius"/>
    </source>
</evidence>
<keyword evidence="4" id="KW-1185">Reference proteome</keyword>
<keyword evidence="2" id="KW-0472">Membrane</keyword>
<keyword evidence="2" id="KW-1133">Transmembrane helix</keyword>
<organism evidence="3 4">
    <name type="scientific">Chryseobacterium rhizoplanae</name>
    <dbReference type="NCBI Taxonomy" id="1609531"/>
    <lineage>
        <taxon>Bacteria</taxon>
        <taxon>Pseudomonadati</taxon>
        <taxon>Bacteroidota</taxon>
        <taxon>Flavobacteriia</taxon>
        <taxon>Flavobacteriales</taxon>
        <taxon>Weeksellaceae</taxon>
        <taxon>Chryseobacterium group</taxon>
        <taxon>Chryseobacterium</taxon>
    </lineage>
</organism>
<evidence type="ECO:0000256" key="1">
    <source>
        <dbReference type="SAM" id="Coils"/>
    </source>
</evidence>
<dbReference type="EMBL" id="FXTC01000001">
    <property type="protein sequence ID" value="SMO42945.1"/>
    <property type="molecule type" value="Genomic_DNA"/>
</dbReference>
<proteinExistence type="predicted"/>
<gene>
    <name evidence="3" type="ORF">SAMN06265171_101741</name>
</gene>
<accession>A0A521B7A8</accession>